<dbReference type="EMBL" id="UOFO01000139">
    <property type="protein sequence ID" value="VAW88071.1"/>
    <property type="molecule type" value="Genomic_DNA"/>
</dbReference>
<dbReference type="Pfam" id="PF01883">
    <property type="entry name" value="FeS_assembly_P"/>
    <property type="match status" value="1"/>
</dbReference>
<dbReference type="Gene3D" id="3.30.300.130">
    <property type="entry name" value="Fe-S cluster assembly (FSCA)"/>
    <property type="match status" value="1"/>
</dbReference>
<feature type="non-terminal residue" evidence="2">
    <location>
        <position position="101"/>
    </location>
</feature>
<protein>
    <recommendedName>
        <fullName evidence="1">MIP18 family-like domain-containing protein</fullName>
    </recommendedName>
</protein>
<name>A0A3B0Z951_9ZZZZ</name>
<dbReference type="SUPFAM" id="SSF117916">
    <property type="entry name" value="Fe-S cluster assembly (FSCA) domain-like"/>
    <property type="match status" value="1"/>
</dbReference>
<dbReference type="InterPro" id="IPR002744">
    <property type="entry name" value="MIP18-like"/>
</dbReference>
<dbReference type="AlphaFoldDB" id="A0A3B0Z951"/>
<reference evidence="2" key="1">
    <citation type="submission" date="2018-06" db="EMBL/GenBank/DDBJ databases">
        <authorList>
            <person name="Zhirakovskaya E."/>
        </authorList>
    </citation>
    <scope>NUCLEOTIDE SEQUENCE</scope>
</reference>
<proteinExistence type="predicted"/>
<evidence type="ECO:0000313" key="2">
    <source>
        <dbReference type="EMBL" id="VAW88071.1"/>
    </source>
</evidence>
<dbReference type="InterPro" id="IPR034904">
    <property type="entry name" value="FSCA_dom_sf"/>
</dbReference>
<feature type="domain" description="MIP18 family-like" evidence="1">
    <location>
        <begin position="8"/>
        <end position="72"/>
    </location>
</feature>
<sequence length="101" mass="11189">MSEISQSHVEEAIKAYVDPCLGVDLVTAKAVNNITLSKNKIDISIQLGFAAKNYAETLSKVLTEQLKIKFKDQTINVDVQFKVEARSVQKGVKSIPNVRIQ</sequence>
<accession>A0A3B0Z951</accession>
<evidence type="ECO:0000259" key="1">
    <source>
        <dbReference type="Pfam" id="PF01883"/>
    </source>
</evidence>
<organism evidence="2">
    <name type="scientific">hydrothermal vent metagenome</name>
    <dbReference type="NCBI Taxonomy" id="652676"/>
    <lineage>
        <taxon>unclassified sequences</taxon>
        <taxon>metagenomes</taxon>
        <taxon>ecological metagenomes</taxon>
    </lineage>
</organism>
<gene>
    <name evidence="2" type="ORF">MNBD_GAMMA16-2020</name>
</gene>